<accession>A0ABS4GBB2</accession>
<evidence type="ECO:0000313" key="2">
    <source>
        <dbReference type="Proteomes" id="UP001519342"/>
    </source>
</evidence>
<protein>
    <submittedName>
        <fullName evidence="1">DNA gyrase/topoisomerase IV subunit B</fullName>
    </submittedName>
</protein>
<evidence type="ECO:0000313" key="1">
    <source>
        <dbReference type="EMBL" id="MBP1924822.1"/>
    </source>
</evidence>
<keyword evidence="2" id="KW-1185">Reference proteome</keyword>
<organism evidence="1 2">
    <name type="scientific">Sedimentibacter acidaminivorans</name>
    <dbReference type="NCBI Taxonomy" id="913099"/>
    <lineage>
        <taxon>Bacteria</taxon>
        <taxon>Bacillati</taxon>
        <taxon>Bacillota</taxon>
        <taxon>Tissierellia</taxon>
        <taxon>Sedimentibacter</taxon>
    </lineage>
</organism>
<dbReference type="EMBL" id="JAGGKS010000002">
    <property type="protein sequence ID" value="MBP1924822.1"/>
    <property type="molecule type" value="Genomic_DNA"/>
</dbReference>
<sequence length="63" mass="7176">MTNEIVNKYIGKNCKISTGSYGTTVVGKIVNVIENWIEVETKKGIELVNAEFIQSIKIKQWFQ</sequence>
<dbReference type="RefSeq" id="WP_209510586.1">
    <property type="nucleotide sequence ID" value="NZ_JAGGKS010000002.1"/>
</dbReference>
<dbReference type="Proteomes" id="UP001519342">
    <property type="component" value="Unassembled WGS sequence"/>
</dbReference>
<comment type="caution">
    <text evidence="1">The sequence shown here is derived from an EMBL/GenBank/DDBJ whole genome shotgun (WGS) entry which is preliminary data.</text>
</comment>
<name>A0ABS4GBB2_9FIRM</name>
<gene>
    <name evidence="1" type="ORF">J2Z76_000679</name>
</gene>
<reference evidence="1 2" key="1">
    <citation type="submission" date="2021-03" db="EMBL/GenBank/DDBJ databases">
        <title>Genomic Encyclopedia of Type Strains, Phase IV (KMG-IV): sequencing the most valuable type-strain genomes for metagenomic binning, comparative biology and taxonomic classification.</title>
        <authorList>
            <person name="Goeker M."/>
        </authorList>
    </citation>
    <scope>NUCLEOTIDE SEQUENCE [LARGE SCALE GENOMIC DNA]</scope>
    <source>
        <strain evidence="1 2">DSM 24004</strain>
    </source>
</reference>
<proteinExistence type="predicted"/>